<organism evidence="1 3">
    <name type="scientific">Didymodactylos carnosus</name>
    <dbReference type="NCBI Taxonomy" id="1234261"/>
    <lineage>
        <taxon>Eukaryota</taxon>
        <taxon>Metazoa</taxon>
        <taxon>Spiralia</taxon>
        <taxon>Gnathifera</taxon>
        <taxon>Rotifera</taxon>
        <taxon>Eurotatoria</taxon>
        <taxon>Bdelloidea</taxon>
        <taxon>Philodinida</taxon>
        <taxon>Philodinidae</taxon>
        <taxon>Didymodactylos</taxon>
    </lineage>
</organism>
<dbReference type="EMBL" id="CAJNOK010061577">
    <property type="protein sequence ID" value="CAF1638702.1"/>
    <property type="molecule type" value="Genomic_DNA"/>
</dbReference>
<name>A0A8S2G732_9BILA</name>
<dbReference type="AlphaFoldDB" id="A0A8S2G732"/>
<protein>
    <submittedName>
        <fullName evidence="1">Uncharacterized protein</fullName>
    </submittedName>
</protein>
<evidence type="ECO:0000313" key="1">
    <source>
        <dbReference type="EMBL" id="CAF1638702.1"/>
    </source>
</evidence>
<accession>A0A8S2G732</accession>
<sequence>MSSVSVELERFTAGQQKEVDETGNLIRGNKETITLIWFDKNIASNFKDTDLTKRKLREINDYVLFYTDFVECV</sequence>
<comment type="caution">
    <text evidence="1">The sequence shown here is derived from an EMBL/GenBank/DDBJ whole genome shotgun (WGS) entry which is preliminary data.</text>
</comment>
<gene>
    <name evidence="1" type="ORF">OVA965_LOCUS44149</name>
    <name evidence="2" type="ORF">TMI583_LOCUS46770</name>
</gene>
<evidence type="ECO:0000313" key="2">
    <source>
        <dbReference type="EMBL" id="CAF4472639.1"/>
    </source>
</evidence>
<dbReference type="EMBL" id="CAJOBA010088156">
    <property type="protein sequence ID" value="CAF4472639.1"/>
    <property type="molecule type" value="Genomic_DNA"/>
</dbReference>
<evidence type="ECO:0000313" key="3">
    <source>
        <dbReference type="Proteomes" id="UP000677228"/>
    </source>
</evidence>
<reference evidence="1" key="1">
    <citation type="submission" date="2021-02" db="EMBL/GenBank/DDBJ databases">
        <authorList>
            <person name="Nowell W R."/>
        </authorList>
    </citation>
    <scope>NUCLEOTIDE SEQUENCE</scope>
</reference>
<dbReference type="Proteomes" id="UP000677228">
    <property type="component" value="Unassembled WGS sequence"/>
</dbReference>
<proteinExistence type="predicted"/>
<feature type="non-terminal residue" evidence="1">
    <location>
        <position position="73"/>
    </location>
</feature>
<dbReference type="Proteomes" id="UP000682733">
    <property type="component" value="Unassembled WGS sequence"/>
</dbReference>